<protein>
    <submittedName>
        <fullName evidence="2">Uncharacterized protein</fullName>
    </submittedName>
</protein>
<dbReference type="AlphaFoldDB" id="A0A5J4V7X2"/>
<feature type="compositionally biased region" description="Acidic residues" evidence="1">
    <location>
        <begin position="82"/>
        <end position="93"/>
    </location>
</feature>
<gene>
    <name evidence="2" type="ORF">EZS28_026147</name>
</gene>
<feature type="compositionally biased region" description="Basic and acidic residues" evidence="1">
    <location>
        <begin position="124"/>
        <end position="133"/>
    </location>
</feature>
<comment type="caution">
    <text evidence="2">The sequence shown here is derived from an EMBL/GenBank/DDBJ whole genome shotgun (WGS) entry which is preliminary data.</text>
</comment>
<evidence type="ECO:0000256" key="1">
    <source>
        <dbReference type="SAM" id="MobiDB-lite"/>
    </source>
</evidence>
<evidence type="ECO:0000313" key="3">
    <source>
        <dbReference type="Proteomes" id="UP000324800"/>
    </source>
</evidence>
<reference evidence="2 3" key="1">
    <citation type="submission" date="2019-03" db="EMBL/GenBank/DDBJ databases">
        <title>Single cell metagenomics reveals metabolic interactions within the superorganism composed of flagellate Streblomastix strix and complex community of Bacteroidetes bacteria on its surface.</title>
        <authorList>
            <person name="Treitli S.C."/>
            <person name="Kolisko M."/>
            <person name="Husnik F."/>
            <person name="Keeling P."/>
            <person name="Hampl V."/>
        </authorList>
    </citation>
    <scope>NUCLEOTIDE SEQUENCE [LARGE SCALE GENOMIC DNA]</scope>
    <source>
        <strain evidence="2">ST1C</strain>
    </source>
</reference>
<dbReference type="Proteomes" id="UP000324800">
    <property type="component" value="Unassembled WGS sequence"/>
</dbReference>
<feature type="region of interest" description="Disordered" evidence="1">
    <location>
        <begin position="109"/>
        <end position="133"/>
    </location>
</feature>
<organism evidence="2 3">
    <name type="scientific">Streblomastix strix</name>
    <dbReference type="NCBI Taxonomy" id="222440"/>
    <lineage>
        <taxon>Eukaryota</taxon>
        <taxon>Metamonada</taxon>
        <taxon>Preaxostyla</taxon>
        <taxon>Oxymonadida</taxon>
        <taxon>Streblomastigidae</taxon>
        <taxon>Streblomastix</taxon>
    </lineage>
</organism>
<evidence type="ECO:0000313" key="2">
    <source>
        <dbReference type="EMBL" id="KAA6378325.1"/>
    </source>
</evidence>
<feature type="compositionally biased region" description="Low complexity" evidence="1">
    <location>
        <begin position="72"/>
        <end position="81"/>
    </location>
</feature>
<feature type="region of interest" description="Disordered" evidence="1">
    <location>
        <begin position="57"/>
        <end position="93"/>
    </location>
</feature>
<proteinExistence type="predicted"/>
<accession>A0A5J4V7X2</accession>
<dbReference type="EMBL" id="SNRW01009219">
    <property type="protein sequence ID" value="KAA6378325.1"/>
    <property type="molecule type" value="Genomic_DNA"/>
</dbReference>
<name>A0A5J4V7X2_9EUKA</name>
<sequence length="133" mass="15352">MGQSTLNWIITIINNTAITLDDNIAMQIAEAWCGEPHRFWSLQQHLLDDYNNDFKELEYQNDSETDSKSENQSETEQSSLESETDDSDSNIDADDINLDINLMLKDVENNNKTNLPKANHRNQMKKDLEESDE</sequence>